<comment type="subcellular location">
    <subcellularLocation>
        <location evidence="1 11">Cytoplasm</location>
    </subcellularLocation>
</comment>
<dbReference type="FunFam" id="2.40.30.10:FF:000005">
    <property type="entry name" value="Elongation factor 1-alpha"/>
    <property type="match status" value="1"/>
</dbReference>
<dbReference type="CDD" id="cd01883">
    <property type="entry name" value="EF1_alpha"/>
    <property type="match status" value="1"/>
</dbReference>
<evidence type="ECO:0000256" key="10">
    <source>
        <dbReference type="ARBA" id="ARBA00049117"/>
    </source>
</evidence>
<feature type="binding site" evidence="11">
    <location>
        <begin position="186"/>
        <end position="189"/>
    </location>
    <ligand>
        <name>GTP</name>
        <dbReference type="ChEBI" id="CHEBI:37565"/>
    </ligand>
</feature>
<dbReference type="NCBIfam" id="TIGR00483">
    <property type="entry name" value="EF-1_alpha"/>
    <property type="match status" value="1"/>
</dbReference>
<keyword evidence="4 11" id="KW-0547">Nucleotide-binding</keyword>
<dbReference type="InterPro" id="IPR050100">
    <property type="entry name" value="TRAFAC_GTPase_members"/>
</dbReference>
<dbReference type="Pfam" id="PF00009">
    <property type="entry name" value="GTP_EFTU"/>
    <property type="match status" value="1"/>
</dbReference>
<evidence type="ECO:0000313" key="13">
    <source>
        <dbReference type="EMBL" id="AFA38879.1"/>
    </source>
</evidence>
<dbReference type="Proteomes" id="UP000009062">
    <property type="component" value="Chromosome"/>
</dbReference>
<feature type="domain" description="Tr-type G" evidence="12">
    <location>
        <begin position="38"/>
        <end position="259"/>
    </location>
</feature>
<evidence type="ECO:0000256" key="6">
    <source>
        <dbReference type="ARBA" id="ARBA00022801"/>
    </source>
</evidence>
<dbReference type="PROSITE" id="PS51722">
    <property type="entry name" value="G_TR_2"/>
    <property type="match status" value="1"/>
</dbReference>
<evidence type="ECO:0000256" key="2">
    <source>
        <dbReference type="ARBA" id="ARBA00022490"/>
    </source>
</evidence>
<dbReference type="SUPFAM" id="SSF50465">
    <property type="entry name" value="EF-Tu/eEF-1alpha/eIF2-gamma C-terminal domain"/>
    <property type="match status" value="1"/>
</dbReference>
<feature type="binding site" evidence="11">
    <location>
        <begin position="124"/>
        <end position="128"/>
    </location>
    <ligand>
        <name>GTP</name>
        <dbReference type="ChEBI" id="CHEBI:37565"/>
    </ligand>
</feature>
<accession>H6Q9P5</accession>
<comment type="catalytic activity">
    <reaction evidence="11">
        <text>GTP + H2O = GDP + phosphate + H(+)</text>
        <dbReference type="Rhea" id="RHEA:19669"/>
        <dbReference type="ChEBI" id="CHEBI:15377"/>
        <dbReference type="ChEBI" id="CHEBI:15378"/>
        <dbReference type="ChEBI" id="CHEBI:37565"/>
        <dbReference type="ChEBI" id="CHEBI:43474"/>
        <dbReference type="ChEBI" id="CHEBI:58189"/>
        <dbReference type="EC" id="3.6.5.3"/>
    </reaction>
</comment>
<dbReference type="Gene3D" id="3.40.50.300">
    <property type="entry name" value="P-loop containing nucleotide triphosphate hydrolases"/>
    <property type="match status" value="1"/>
</dbReference>
<evidence type="ECO:0000256" key="3">
    <source>
        <dbReference type="ARBA" id="ARBA00022723"/>
    </source>
</evidence>
<comment type="similarity">
    <text evidence="11">Belongs to the TRAFAC class translation factor GTPase superfamily. Classic translation factor GTPase family. EF-Tu/EF-1A subfamily.</text>
</comment>
<evidence type="ECO:0000256" key="8">
    <source>
        <dbReference type="ARBA" id="ARBA00022917"/>
    </source>
</evidence>
<dbReference type="InterPro" id="IPR000795">
    <property type="entry name" value="T_Tr_GTP-bd_dom"/>
</dbReference>
<name>H6Q9P5_PYROT</name>
<dbReference type="SUPFAM" id="SSF50447">
    <property type="entry name" value="Translation proteins"/>
    <property type="match status" value="1"/>
</dbReference>
<dbReference type="GO" id="GO:0005737">
    <property type="term" value="C:cytoplasm"/>
    <property type="evidence" value="ECO:0007669"/>
    <property type="project" value="UniProtKB-SubCell"/>
</dbReference>
<dbReference type="InterPro" id="IPR054696">
    <property type="entry name" value="GTP-eEF1A_C"/>
</dbReference>
<feature type="binding site" evidence="11">
    <location>
        <begin position="47"/>
        <end position="54"/>
    </location>
    <ligand>
        <name>GTP</name>
        <dbReference type="ChEBI" id="CHEBI:37565"/>
    </ligand>
</feature>
<dbReference type="Pfam" id="PF22594">
    <property type="entry name" value="GTP-eEF1A_C"/>
    <property type="match status" value="1"/>
</dbReference>
<keyword evidence="5 11" id="KW-0251">Elongation factor</keyword>
<organism evidence="13 14">
    <name type="scientific">Pyrobaculum oguniense (strain DSM 13380 / JCM 10595 / TE7)</name>
    <dbReference type="NCBI Taxonomy" id="698757"/>
    <lineage>
        <taxon>Archaea</taxon>
        <taxon>Thermoproteota</taxon>
        <taxon>Thermoprotei</taxon>
        <taxon>Thermoproteales</taxon>
        <taxon>Thermoproteaceae</taxon>
        <taxon>Pyrobaculum</taxon>
    </lineage>
</organism>
<keyword evidence="6 11" id="KW-0378">Hydrolase</keyword>
<dbReference type="CDD" id="cd03705">
    <property type="entry name" value="EF1_alpha_III"/>
    <property type="match status" value="1"/>
</dbReference>
<dbReference type="HOGENOM" id="CLU_007265_3_5_2"/>
<keyword evidence="2 11" id="KW-0963">Cytoplasm</keyword>
<keyword evidence="7 11" id="KW-0460">Magnesium</keyword>
<sequence length="467" mass="51389">MGVVLETVVGLRKIYKCLNNVAFMPSIILPPKPTALQKPHINLAVVGHVDNGKSTLVGRLLYETGYVDEKGFKEIEEMAKKMGKEDFAFAWILDRFKEERERGVTIEATHVGFETNKLFITIIDLPGHRDFVKNMIVGASQADAALFVISARPGEFEAAIGPQGQGREHLFLIRTLGIQQIVVAVNKMDVVNYDQKRYEQVKSEVSKLLKLLGYDPSKIHFVPVSAVKGDNVRIKSSNTPWYNGPTLLEVLDTFQPPPRPTDKPLRLPIQDVFSITGAGTVVVGRVETGVLKTGDRVVVVPPAKVGDVRSIETHHMKLEQAQPGDNVGVNVRGINKEDVKRGDVLGKVDNIPTVAEEIVARIVVLWHPTAIGPGYAPVMHIHTATVPVQITELVSKLDPRTGQAVEQKPQFIKQGDVAIVKIKPLKPVVAEKFSDFPPLGRFALRDMGRTIAAGQILEVKPAQVQIK</sequence>
<evidence type="ECO:0000256" key="5">
    <source>
        <dbReference type="ARBA" id="ARBA00022768"/>
    </source>
</evidence>
<gene>
    <name evidence="11" type="primary">tuf</name>
    <name evidence="13" type="ordered locus">Pogu_0852</name>
</gene>
<dbReference type="InterPro" id="IPR009000">
    <property type="entry name" value="Transl_B-barrel_sf"/>
</dbReference>
<evidence type="ECO:0000256" key="1">
    <source>
        <dbReference type="ARBA" id="ARBA00004496"/>
    </source>
</evidence>
<dbReference type="InterPro" id="IPR031157">
    <property type="entry name" value="G_TR_CS"/>
</dbReference>
<dbReference type="FunFam" id="2.40.30.10:FF:000020">
    <property type="entry name" value="Translation elongation factor EF-1"/>
    <property type="match status" value="1"/>
</dbReference>
<dbReference type="CDD" id="cd03693">
    <property type="entry name" value="EF1_alpha_II"/>
    <property type="match status" value="1"/>
</dbReference>
<dbReference type="PROSITE" id="PS00301">
    <property type="entry name" value="G_TR_1"/>
    <property type="match status" value="1"/>
</dbReference>
<dbReference type="GO" id="GO:0005525">
    <property type="term" value="F:GTP binding"/>
    <property type="evidence" value="ECO:0007669"/>
    <property type="project" value="UniProtKB-UniRule"/>
</dbReference>
<evidence type="ECO:0000256" key="4">
    <source>
        <dbReference type="ARBA" id="ARBA00022741"/>
    </source>
</evidence>
<proteinExistence type="inferred from homology"/>
<dbReference type="InterPro" id="IPR027417">
    <property type="entry name" value="P-loop_NTPase"/>
</dbReference>
<keyword evidence="3 11" id="KW-0479">Metal-binding</keyword>
<keyword evidence="14" id="KW-1185">Reference proteome</keyword>
<dbReference type="STRING" id="698757.Pogu_0852"/>
<dbReference type="EC" id="3.6.5.3" evidence="11"/>
<dbReference type="FunFam" id="3.40.50.300:FF:000204">
    <property type="entry name" value="Translation elongation factor Tu"/>
    <property type="match status" value="1"/>
</dbReference>
<feature type="binding site" evidence="11">
    <location>
        <position position="54"/>
    </location>
    <ligand>
        <name>Mg(2+)</name>
        <dbReference type="ChEBI" id="CHEBI:18420"/>
    </ligand>
</feature>
<dbReference type="EMBL" id="CP003316">
    <property type="protein sequence ID" value="AFA38879.1"/>
    <property type="molecule type" value="Genomic_DNA"/>
</dbReference>
<protein>
    <recommendedName>
        <fullName evidence="11">Elongation factor 1-alpha</fullName>
        <shortName evidence="11">EF-1-alpha</shortName>
        <ecNumber evidence="11">3.6.5.3</ecNumber>
    </recommendedName>
    <alternativeName>
        <fullName evidence="11">Elongation factor Tu</fullName>
        <shortName evidence="11">EF-Tu</shortName>
    </alternativeName>
</protein>
<reference evidence="13 14" key="1">
    <citation type="journal article" date="2012" name="Stand. Genomic Sci.">
        <title>Complete genome sequence of Pyrobaculum oguniense.</title>
        <authorList>
            <person name="Bernick D.L."/>
            <person name="Karplus K."/>
            <person name="Lui L.M."/>
            <person name="Coker J.K."/>
            <person name="Murphy J.N."/>
            <person name="Chan P.P."/>
            <person name="Cozen A.E."/>
            <person name="Lowe T.M."/>
        </authorList>
    </citation>
    <scope>NUCLEOTIDE SEQUENCE [LARGE SCALE GENOMIC DNA]</scope>
    <source>
        <strain evidence="13 14">TE7</strain>
    </source>
</reference>
<evidence type="ECO:0000256" key="7">
    <source>
        <dbReference type="ARBA" id="ARBA00022842"/>
    </source>
</evidence>
<dbReference type="InterPro" id="IPR004539">
    <property type="entry name" value="Transl_elong_EF1A_euk/arc"/>
</dbReference>
<comment type="catalytic activity">
    <reaction evidence="10">
        <text>GTP + H2O = GDP + phosphate + H(+)</text>
        <dbReference type="Rhea" id="RHEA:19669"/>
        <dbReference type="ChEBI" id="CHEBI:15377"/>
        <dbReference type="ChEBI" id="CHEBI:15378"/>
        <dbReference type="ChEBI" id="CHEBI:37565"/>
        <dbReference type="ChEBI" id="CHEBI:43474"/>
        <dbReference type="ChEBI" id="CHEBI:58189"/>
    </reaction>
    <physiologicalReaction direction="left-to-right" evidence="10">
        <dbReference type="Rhea" id="RHEA:19670"/>
    </physiologicalReaction>
</comment>
<comment type="function">
    <text evidence="11">GTP hydrolase that promotes the GTP-dependent binding of aminoacyl-tRNA to the A-site of ribosomes during protein biosynthesis.</text>
</comment>
<dbReference type="NCBIfam" id="NF008969">
    <property type="entry name" value="PRK12317.1"/>
    <property type="match status" value="1"/>
</dbReference>
<evidence type="ECO:0000256" key="9">
    <source>
        <dbReference type="ARBA" id="ARBA00023134"/>
    </source>
</evidence>
<dbReference type="GO" id="GO:0003924">
    <property type="term" value="F:GTPase activity"/>
    <property type="evidence" value="ECO:0007669"/>
    <property type="project" value="UniProtKB-UniRule"/>
</dbReference>
<dbReference type="Gene3D" id="2.40.30.10">
    <property type="entry name" value="Translation factors"/>
    <property type="match status" value="2"/>
</dbReference>
<dbReference type="KEGG" id="pog:Pogu_0852"/>
<dbReference type="AlphaFoldDB" id="H6Q9P5"/>
<evidence type="ECO:0000259" key="12">
    <source>
        <dbReference type="PROSITE" id="PS51722"/>
    </source>
</evidence>
<keyword evidence="9 11" id="KW-0342">GTP-binding</keyword>
<dbReference type="eggNOG" id="arCOG01561">
    <property type="taxonomic scope" value="Archaea"/>
</dbReference>
<keyword evidence="8 11" id="KW-0648">Protein biosynthesis</keyword>
<dbReference type="InterPro" id="IPR004161">
    <property type="entry name" value="EFTu-like_2"/>
</dbReference>
<dbReference type="Pfam" id="PF03144">
    <property type="entry name" value="GTP_EFTU_D2"/>
    <property type="match status" value="1"/>
</dbReference>
<dbReference type="InterPro" id="IPR009001">
    <property type="entry name" value="Transl_elong_EF1A/Init_IF2_C"/>
</dbReference>
<dbReference type="PRINTS" id="PR00315">
    <property type="entry name" value="ELONGATNFCT"/>
</dbReference>
<dbReference type="SUPFAM" id="SSF52540">
    <property type="entry name" value="P-loop containing nucleoside triphosphate hydrolases"/>
    <property type="match status" value="1"/>
</dbReference>
<evidence type="ECO:0000256" key="11">
    <source>
        <dbReference type="HAMAP-Rule" id="MF_00118"/>
    </source>
</evidence>
<evidence type="ECO:0000313" key="14">
    <source>
        <dbReference type="Proteomes" id="UP000009062"/>
    </source>
</evidence>
<dbReference type="GO" id="GO:0003746">
    <property type="term" value="F:translation elongation factor activity"/>
    <property type="evidence" value="ECO:0007669"/>
    <property type="project" value="UniProtKB-UniRule"/>
</dbReference>
<dbReference type="PANTHER" id="PTHR23115">
    <property type="entry name" value="TRANSLATION FACTOR"/>
    <property type="match status" value="1"/>
</dbReference>
<dbReference type="GO" id="GO:0000287">
    <property type="term" value="F:magnesium ion binding"/>
    <property type="evidence" value="ECO:0007669"/>
    <property type="project" value="UniProtKB-UniRule"/>
</dbReference>
<dbReference type="HAMAP" id="MF_00118_A">
    <property type="entry name" value="EF_Tu_A"/>
    <property type="match status" value="1"/>
</dbReference>